<accession>A0A0M2NB48</accession>
<reference evidence="3 4" key="1">
    <citation type="submission" date="2015-04" db="EMBL/GenBank/DDBJ databases">
        <title>Draft genome sequence of bacteremic isolate Catabacter hongkongensis type strain HKU16T.</title>
        <authorList>
            <person name="Lau S.K."/>
            <person name="Teng J.L."/>
            <person name="Huang Y."/>
            <person name="Curreem S.O."/>
            <person name="Tsui S.K."/>
            <person name="Woo P.C."/>
        </authorList>
    </citation>
    <scope>NUCLEOTIDE SEQUENCE [LARGE SCALE GENOMIC DNA]</scope>
    <source>
        <strain evidence="3 4">HKU16</strain>
    </source>
</reference>
<dbReference type="InterPro" id="IPR001387">
    <property type="entry name" value="Cro/C1-type_HTH"/>
</dbReference>
<dbReference type="OrthoDB" id="2062347at2"/>
<dbReference type="CDD" id="cd00093">
    <property type="entry name" value="HTH_XRE"/>
    <property type="match status" value="1"/>
</dbReference>
<dbReference type="InterPro" id="IPR010982">
    <property type="entry name" value="Lambda_DNA-bd_dom_sf"/>
</dbReference>
<dbReference type="RefSeq" id="WP_052740633.1">
    <property type="nucleotide sequence ID" value="NZ_LAYJ01000133.1"/>
</dbReference>
<dbReference type="Pfam" id="PF01381">
    <property type="entry name" value="HTH_3"/>
    <property type="match status" value="1"/>
</dbReference>
<dbReference type="PANTHER" id="PTHR46558:SF11">
    <property type="entry name" value="HTH-TYPE TRANSCRIPTIONAL REGULATOR XRE"/>
    <property type="match status" value="1"/>
</dbReference>
<dbReference type="EMBL" id="LAYJ01000133">
    <property type="protein sequence ID" value="KKI49478.1"/>
    <property type="molecule type" value="Genomic_DNA"/>
</dbReference>
<keyword evidence="1" id="KW-0238">DNA-binding</keyword>
<sequence length="207" mass="23665">MHKDNIGAILKKIIKDRGFTQEEFAEAAGVGLSSLKKYMSGKVSYSVETLEIMADILQCSYDYLLGKSHTPERELQDVKEATQLSDGALERITEHAKQYDSDGYSRKYLNTLSTLVQTNFLIDRIMDFLYIDVEEPYLTTERDTLPQPGLWIGTEHLTVPDVEDAYLLGIVRALAQAREVVNENIPIRRRNYRTKLVEKEKSKNSVE</sequence>
<gene>
    <name evidence="3" type="ORF">CHK_3056</name>
</gene>
<dbReference type="PROSITE" id="PS50943">
    <property type="entry name" value="HTH_CROC1"/>
    <property type="match status" value="1"/>
</dbReference>
<dbReference type="PATRIC" id="fig|270498.16.peg.3149"/>
<proteinExistence type="predicted"/>
<comment type="caution">
    <text evidence="3">The sequence shown here is derived from an EMBL/GenBank/DDBJ whole genome shotgun (WGS) entry which is preliminary data.</text>
</comment>
<evidence type="ECO:0000256" key="1">
    <source>
        <dbReference type="ARBA" id="ARBA00023125"/>
    </source>
</evidence>
<dbReference type="Proteomes" id="UP000034076">
    <property type="component" value="Unassembled WGS sequence"/>
</dbReference>
<evidence type="ECO:0000313" key="3">
    <source>
        <dbReference type="EMBL" id="KKI49478.1"/>
    </source>
</evidence>
<keyword evidence="4" id="KW-1185">Reference proteome</keyword>
<dbReference type="SMART" id="SM00530">
    <property type="entry name" value="HTH_XRE"/>
    <property type="match status" value="1"/>
</dbReference>
<evidence type="ECO:0000313" key="4">
    <source>
        <dbReference type="Proteomes" id="UP000034076"/>
    </source>
</evidence>
<dbReference type="Gene3D" id="1.10.260.40">
    <property type="entry name" value="lambda repressor-like DNA-binding domains"/>
    <property type="match status" value="1"/>
</dbReference>
<name>A0A0M2NB48_9FIRM</name>
<protein>
    <recommendedName>
        <fullName evidence="2">HTH cro/C1-type domain-containing protein</fullName>
    </recommendedName>
</protein>
<dbReference type="PANTHER" id="PTHR46558">
    <property type="entry name" value="TRACRIPTIONAL REGULATORY PROTEIN-RELATED-RELATED"/>
    <property type="match status" value="1"/>
</dbReference>
<evidence type="ECO:0000259" key="2">
    <source>
        <dbReference type="PROSITE" id="PS50943"/>
    </source>
</evidence>
<feature type="domain" description="HTH cro/C1-type" evidence="2">
    <location>
        <begin position="10"/>
        <end position="64"/>
    </location>
</feature>
<dbReference type="AlphaFoldDB" id="A0A0M2NB48"/>
<dbReference type="SUPFAM" id="SSF47413">
    <property type="entry name" value="lambda repressor-like DNA-binding domains"/>
    <property type="match status" value="1"/>
</dbReference>
<dbReference type="GO" id="GO:0003677">
    <property type="term" value="F:DNA binding"/>
    <property type="evidence" value="ECO:0007669"/>
    <property type="project" value="UniProtKB-KW"/>
</dbReference>
<organism evidence="3 4">
    <name type="scientific">Christensenella hongkongensis</name>
    <dbReference type="NCBI Taxonomy" id="270498"/>
    <lineage>
        <taxon>Bacteria</taxon>
        <taxon>Bacillati</taxon>
        <taxon>Bacillota</taxon>
        <taxon>Clostridia</taxon>
        <taxon>Christensenellales</taxon>
        <taxon>Christensenellaceae</taxon>
        <taxon>Christensenella</taxon>
    </lineage>
</organism>
<dbReference type="STRING" id="270498.CHK_3056"/>